<evidence type="ECO:0000313" key="1">
    <source>
        <dbReference type="EMBL" id="KKK51372.1"/>
    </source>
</evidence>
<name>A0A0F8W3U6_9ZZZZ</name>
<proteinExistence type="predicted"/>
<reference evidence="1" key="1">
    <citation type="journal article" date="2015" name="Nature">
        <title>Complex archaea that bridge the gap between prokaryotes and eukaryotes.</title>
        <authorList>
            <person name="Spang A."/>
            <person name="Saw J.H."/>
            <person name="Jorgensen S.L."/>
            <person name="Zaremba-Niedzwiedzka K."/>
            <person name="Martijn J."/>
            <person name="Lind A.E."/>
            <person name="van Eijk R."/>
            <person name="Schleper C."/>
            <person name="Guy L."/>
            <person name="Ettema T.J."/>
        </authorList>
    </citation>
    <scope>NUCLEOTIDE SEQUENCE</scope>
</reference>
<sequence>MAASIGAKSLGTVTSETSIKSAGLFNMPIPYSDSDAALIMDLMGTSRTITVIGKKNGTVAALRTFVTDIEGLMTGAQSSLTFVSSWTNVNKNVLIQDFEHTKDEADESKVNYTITLIEGTAI</sequence>
<dbReference type="EMBL" id="LAZR01067541">
    <property type="protein sequence ID" value="KKK51372.1"/>
    <property type="molecule type" value="Genomic_DNA"/>
</dbReference>
<organism evidence="1">
    <name type="scientific">marine sediment metagenome</name>
    <dbReference type="NCBI Taxonomy" id="412755"/>
    <lineage>
        <taxon>unclassified sequences</taxon>
        <taxon>metagenomes</taxon>
        <taxon>ecological metagenomes</taxon>
    </lineage>
</organism>
<gene>
    <name evidence="1" type="ORF">LCGC14_3115610</name>
</gene>
<comment type="caution">
    <text evidence="1">The sequence shown here is derived from an EMBL/GenBank/DDBJ whole genome shotgun (WGS) entry which is preliminary data.</text>
</comment>
<dbReference type="AlphaFoldDB" id="A0A0F8W3U6"/>
<accession>A0A0F8W3U6</accession>
<protein>
    <submittedName>
        <fullName evidence="1">Uncharacterized protein</fullName>
    </submittedName>
</protein>